<evidence type="ECO:0000313" key="1">
    <source>
        <dbReference type="EMBL" id="CAK9319678.1"/>
    </source>
</evidence>
<sequence length="75" mass="8267">MRVPIPYLNRPIPRNKTFFCFGCGWSEKGDGKTVEGERAMKGELPARGKNGRLRYIEGAKGEGDIRANAGPKPFA</sequence>
<dbReference type="EMBL" id="OZ021738">
    <property type="protein sequence ID" value="CAK9319678.1"/>
    <property type="molecule type" value="Genomic_DNA"/>
</dbReference>
<gene>
    <name evidence="1" type="ORF">CITCOLO1_LOCUS11692</name>
</gene>
<organism evidence="1 2">
    <name type="scientific">Citrullus colocynthis</name>
    <name type="common">colocynth</name>
    <dbReference type="NCBI Taxonomy" id="252529"/>
    <lineage>
        <taxon>Eukaryota</taxon>
        <taxon>Viridiplantae</taxon>
        <taxon>Streptophyta</taxon>
        <taxon>Embryophyta</taxon>
        <taxon>Tracheophyta</taxon>
        <taxon>Spermatophyta</taxon>
        <taxon>Magnoliopsida</taxon>
        <taxon>eudicotyledons</taxon>
        <taxon>Gunneridae</taxon>
        <taxon>Pentapetalae</taxon>
        <taxon>rosids</taxon>
        <taxon>fabids</taxon>
        <taxon>Cucurbitales</taxon>
        <taxon>Cucurbitaceae</taxon>
        <taxon>Benincaseae</taxon>
        <taxon>Citrullus</taxon>
    </lineage>
</organism>
<keyword evidence="2" id="KW-1185">Reference proteome</keyword>
<evidence type="ECO:0000313" key="2">
    <source>
        <dbReference type="Proteomes" id="UP001642487"/>
    </source>
</evidence>
<accession>A0ABP0YGP4</accession>
<protein>
    <submittedName>
        <fullName evidence="1">Uncharacterized protein</fullName>
    </submittedName>
</protein>
<name>A0ABP0YGP4_9ROSI</name>
<reference evidence="1 2" key="1">
    <citation type="submission" date="2024-03" db="EMBL/GenBank/DDBJ databases">
        <authorList>
            <person name="Gkanogiannis A."/>
            <person name="Becerra Lopez-Lavalle L."/>
        </authorList>
    </citation>
    <scope>NUCLEOTIDE SEQUENCE [LARGE SCALE GENOMIC DNA]</scope>
</reference>
<dbReference type="Proteomes" id="UP001642487">
    <property type="component" value="Chromosome 4"/>
</dbReference>
<proteinExistence type="predicted"/>